<keyword evidence="4" id="KW-0865">Zymogen</keyword>
<protein>
    <submittedName>
        <fullName evidence="6">Gamma-glutamyltransferase</fullName>
    </submittedName>
</protein>
<dbReference type="Pfam" id="PF01019">
    <property type="entry name" value="G_glu_transpept"/>
    <property type="match status" value="1"/>
</dbReference>
<evidence type="ECO:0000313" key="6">
    <source>
        <dbReference type="EMBL" id="OWU75082.1"/>
    </source>
</evidence>
<keyword evidence="7" id="KW-1185">Reference proteome</keyword>
<evidence type="ECO:0000256" key="5">
    <source>
        <dbReference type="SAM" id="MobiDB-lite"/>
    </source>
</evidence>
<feature type="region of interest" description="Disordered" evidence="5">
    <location>
        <begin position="487"/>
        <end position="507"/>
    </location>
</feature>
<proteinExistence type="inferred from homology"/>
<evidence type="ECO:0000256" key="3">
    <source>
        <dbReference type="ARBA" id="ARBA00022801"/>
    </source>
</evidence>
<dbReference type="AlphaFoldDB" id="A0A225NRI2"/>
<name>A0A225NRI2_9RHOB</name>
<dbReference type="Gene3D" id="3.60.20.40">
    <property type="match status" value="1"/>
</dbReference>
<dbReference type="EMBL" id="AQQR01000003">
    <property type="protein sequence ID" value="OWU75082.1"/>
    <property type="molecule type" value="Genomic_DNA"/>
</dbReference>
<dbReference type="PRINTS" id="PR01210">
    <property type="entry name" value="GGTRANSPTASE"/>
</dbReference>
<dbReference type="Proteomes" id="UP000215377">
    <property type="component" value="Unassembled WGS sequence"/>
</dbReference>
<reference evidence="6 7" key="1">
    <citation type="submission" date="2013-04" db="EMBL/GenBank/DDBJ databases">
        <title>Oceanicola sp. 22II1-22F33 Genome Sequencing.</title>
        <authorList>
            <person name="Lai Q."/>
            <person name="Li G."/>
            <person name="Shao Z."/>
        </authorList>
    </citation>
    <scope>NUCLEOTIDE SEQUENCE [LARGE SCALE GENOMIC DNA]</scope>
    <source>
        <strain evidence="6 7">22II1-22F33</strain>
    </source>
</reference>
<keyword evidence="3" id="KW-0378">Hydrolase</keyword>
<keyword evidence="2 6" id="KW-0808">Transferase</keyword>
<dbReference type="InterPro" id="IPR029055">
    <property type="entry name" value="Ntn_hydrolases_N"/>
</dbReference>
<evidence type="ECO:0000256" key="1">
    <source>
        <dbReference type="ARBA" id="ARBA00009381"/>
    </source>
</evidence>
<sequence>MTKPQVTSSGGIVVAQHHEAARAGAEVLARGGTAMDAAVVTACMLSVVEPWLSGFGGGGYLLHGAADGTVETLDFNVVAGSAVDPVDYPLVGDRDGDWFDWPAVEGNRNLIGPSSICVPGAVAGLSEALARHGTLSWEEALQPAILAAERGMRVDWFADLAFAIDTPGLRGDAAASALFLDRDARRCEAGDPSASYLPMPVKARMLRRLAKAGPRDFYEGGIAADLAGDLAAMGAPVTAADLAACAPVWNAPTTMTYRDRVVHTMGDLSGGPSLLRALGMLPDDVARLDEAQRAAAYADVIRDTYEDRLKTMGHAAAGGDCTSHLSVVDRHGNMVALTNTLLSRFGSKVVAPSLGCLLNNGMMWFDPRPGQPNSIAPSARPLANMAPIITTRDGAPEHALGAAGGRQIFPTVLQILSYLVDLRMTPEAALHAPRIDASTPTIFVNRAATPDTATAISARHPVQITEDAVWPVQFAIPSLAVSGRGRGPNTGAAHPVSPWAGAVAEPA</sequence>
<accession>A0A225NRI2</accession>
<dbReference type="GO" id="GO:0016787">
    <property type="term" value="F:hydrolase activity"/>
    <property type="evidence" value="ECO:0007669"/>
    <property type="project" value="UniProtKB-KW"/>
</dbReference>
<evidence type="ECO:0000256" key="2">
    <source>
        <dbReference type="ARBA" id="ARBA00022679"/>
    </source>
</evidence>
<dbReference type="InterPro" id="IPR043137">
    <property type="entry name" value="GGT_ssub_C"/>
</dbReference>
<dbReference type="SUPFAM" id="SSF56235">
    <property type="entry name" value="N-terminal nucleophile aminohydrolases (Ntn hydrolases)"/>
    <property type="match status" value="1"/>
</dbReference>
<gene>
    <name evidence="6" type="ORF">ATO3_09555</name>
</gene>
<comment type="caution">
    <text evidence="6">The sequence shown here is derived from an EMBL/GenBank/DDBJ whole genome shotgun (WGS) entry which is preliminary data.</text>
</comment>
<dbReference type="GO" id="GO:0016740">
    <property type="term" value="F:transferase activity"/>
    <property type="evidence" value="ECO:0007669"/>
    <property type="project" value="UniProtKB-KW"/>
</dbReference>
<dbReference type="PANTHER" id="PTHR43199:SF1">
    <property type="entry name" value="GLUTATHIONE HYDROLASE PROENZYME"/>
    <property type="match status" value="1"/>
</dbReference>
<evidence type="ECO:0000256" key="4">
    <source>
        <dbReference type="ARBA" id="ARBA00023145"/>
    </source>
</evidence>
<dbReference type="InterPro" id="IPR051792">
    <property type="entry name" value="GGT_bact"/>
</dbReference>
<evidence type="ECO:0000313" key="7">
    <source>
        <dbReference type="Proteomes" id="UP000215377"/>
    </source>
</evidence>
<dbReference type="PANTHER" id="PTHR43199">
    <property type="entry name" value="GLUTATHIONE HYDROLASE"/>
    <property type="match status" value="1"/>
</dbReference>
<comment type="similarity">
    <text evidence="1">Belongs to the gamma-glutamyltransferase family.</text>
</comment>
<organism evidence="6 7">
    <name type="scientific">Marinibacterium profundimaris</name>
    <dbReference type="NCBI Taxonomy" id="1679460"/>
    <lineage>
        <taxon>Bacteria</taxon>
        <taxon>Pseudomonadati</taxon>
        <taxon>Pseudomonadota</taxon>
        <taxon>Alphaproteobacteria</taxon>
        <taxon>Rhodobacterales</taxon>
        <taxon>Paracoccaceae</taxon>
        <taxon>Marinibacterium</taxon>
    </lineage>
</organism>